<accession>A0ABT0RWS8</accession>
<dbReference type="InterPro" id="IPR012340">
    <property type="entry name" value="NA-bd_OB-fold"/>
</dbReference>
<dbReference type="SUPFAM" id="SSF50249">
    <property type="entry name" value="Nucleic acid-binding proteins"/>
    <property type="match status" value="1"/>
</dbReference>
<gene>
    <name evidence="2" type="ORF">LZ496_11900</name>
</gene>
<evidence type="ECO:0000313" key="2">
    <source>
        <dbReference type="EMBL" id="MCL6699483.1"/>
    </source>
</evidence>
<evidence type="ECO:0000259" key="1">
    <source>
        <dbReference type="PROSITE" id="PS51857"/>
    </source>
</evidence>
<name>A0ABT0RWS8_9SPHN</name>
<dbReference type="RefSeq" id="WP_249904892.1">
    <property type="nucleotide sequence ID" value="NZ_JAMGBA010000002.1"/>
</dbReference>
<dbReference type="Pfam" id="PF00313">
    <property type="entry name" value="CSD"/>
    <property type="match status" value="1"/>
</dbReference>
<evidence type="ECO:0000313" key="3">
    <source>
        <dbReference type="Proteomes" id="UP001203410"/>
    </source>
</evidence>
<sequence length="68" mass="7491">MLFGTIKRFDETKGFGTIRPENGNADLQFEKGAVSWGDATTPKTDRRLSYEIGKNKDGVECAVNLQPA</sequence>
<protein>
    <submittedName>
        <fullName evidence="2">Cold shock domain-containing protein</fullName>
    </submittedName>
</protein>
<dbReference type="EMBL" id="JAMGBA010000002">
    <property type="protein sequence ID" value="MCL6699483.1"/>
    <property type="molecule type" value="Genomic_DNA"/>
</dbReference>
<reference evidence="2 3" key="1">
    <citation type="submission" date="2022-05" db="EMBL/GenBank/DDBJ databases">
        <authorList>
            <person name="Jo J.-H."/>
            <person name="Im W.-T."/>
        </authorList>
    </citation>
    <scope>NUCLEOTIDE SEQUENCE [LARGE SCALE GENOMIC DNA]</scope>
    <source>
        <strain evidence="2 3">NSE70-1</strain>
    </source>
</reference>
<organism evidence="2 3">
    <name type="scientific">Sphingomonas caseinilyticus</name>
    <dbReference type="NCBI Taxonomy" id="2908205"/>
    <lineage>
        <taxon>Bacteria</taxon>
        <taxon>Pseudomonadati</taxon>
        <taxon>Pseudomonadota</taxon>
        <taxon>Alphaproteobacteria</taxon>
        <taxon>Sphingomonadales</taxon>
        <taxon>Sphingomonadaceae</taxon>
        <taxon>Sphingomonas</taxon>
    </lineage>
</organism>
<dbReference type="Gene3D" id="2.40.50.140">
    <property type="entry name" value="Nucleic acid-binding proteins"/>
    <property type="match status" value="1"/>
</dbReference>
<dbReference type="Proteomes" id="UP001203410">
    <property type="component" value="Unassembled WGS sequence"/>
</dbReference>
<feature type="domain" description="CSD" evidence="1">
    <location>
        <begin position="1"/>
        <end position="67"/>
    </location>
</feature>
<dbReference type="InterPro" id="IPR002059">
    <property type="entry name" value="CSP_DNA-bd"/>
</dbReference>
<dbReference type="PROSITE" id="PS51857">
    <property type="entry name" value="CSD_2"/>
    <property type="match status" value="1"/>
</dbReference>
<keyword evidence="3" id="KW-1185">Reference proteome</keyword>
<comment type="caution">
    <text evidence="2">The sequence shown here is derived from an EMBL/GenBank/DDBJ whole genome shotgun (WGS) entry which is preliminary data.</text>
</comment>
<proteinExistence type="predicted"/>